<keyword evidence="1" id="KW-0472">Membrane</keyword>
<dbReference type="GO" id="GO:0008028">
    <property type="term" value="F:monocarboxylic acid transmembrane transporter activity"/>
    <property type="evidence" value="ECO:0007669"/>
    <property type="project" value="TreeGrafter"/>
</dbReference>
<dbReference type="InterPro" id="IPR050327">
    <property type="entry name" value="Proton-linked_MCT"/>
</dbReference>
<dbReference type="SUPFAM" id="SSF103473">
    <property type="entry name" value="MFS general substrate transporter"/>
    <property type="match status" value="1"/>
</dbReference>
<keyword evidence="1" id="KW-1133">Transmembrane helix</keyword>
<organism evidence="2 3">
    <name type="scientific">Protopolystoma xenopodis</name>
    <dbReference type="NCBI Taxonomy" id="117903"/>
    <lineage>
        <taxon>Eukaryota</taxon>
        <taxon>Metazoa</taxon>
        <taxon>Spiralia</taxon>
        <taxon>Lophotrochozoa</taxon>
        <taxon>Platyhelminthes</taxon>
        <taxon>Monogenea</taxon>
        <taxon>Polyopisthocotylea</taxon>
        <taxon>Polystomatidea</taxon>
        <taxon>Polystomatidae</taxon>
        <taxon>Protopolystoma</taxon>
    </lineage>
</organism>
<evidence type="ECO:0008006" key="4">
    <source>
        <dbReference type="Google" id="ProtNLM"/>
    </source>
</evidence>
<feature type="transmembrane region" description="Helical" evidence="1">
    <location>
        <begin position="140"/>
        <end position="163"/>
    </location>
</feature>
<keyword evidence="3" id="KW-1185">Reference proteome</keyword>
<gene>
    <name evidence="2" type="ORF">PXEA_LOCUS15289</name>
</gene>
<reference evidence="2" key="1">
    <citation type="submission" date="2018-11" db="EMBL/GenBank/DDBJ databases">
        <authorList>
            <consortium name="Pathogen Informatics"/>
        </authorList>
    </citation>
    <scope>NUCLEOTIDE SEQUENCE</scope>
</reference>
<feature type="transmembrane region" description="Helical" evidence="1">
    <location>
        <begin position="50"/>
        <end position="70"/>
    </location>
</feature>
<proteinExistence type="predicted"/>
<dbReference type="PANTHER" id="PTHR11360">
    <property type="entry name" value="MONOCARBOXYLATE TRANSPORTER"/>
    <property type="match status" value="1"/>
</dbReference>
<dbReference type="EMBL" id="CAAALY010053422">
    <property type="protein sequence ID" value="VEL21849.1"/>
    <property type="molecule type" value="Genomic_DNA"/>
</dbReference>
<feature type="transmembrane region" description="Helical" evidence="1">
    <location>
        <begin position="112"/>
        <end position="133"/>
    </location>
</feature>
<dbReference type="OrthoDB" id="6286464at2759"/>
<sequence>MQDPPNFQDRGWAWFIVFGAFIVHFLTAGLEKTYSIWYVEIMREYQSSAAATSGIAGVFASIRLLFGPAAVTLSKRFSMQSVVISGGLLTFTGLLIAALSRHFVLLMIGYGFIYGFGLTLVFTPALVICTIYFNRLRATALSISLSGAGFGAFLLPPLIVLLISLYGYYGAMLVVSGFTLNYCVAGAIFVSPLHTRLNPQPIEKKTPMGPDDPAKGECTPFVNGKEPRRLEQLLSCGSVYIEILGDKWFSLFLFAFIFNMMGSGPVTTLVLHYSEEQGLHNM</sequence>
<name>A0A448WWH9_9PLAT</name>
<feature type="transmembrane region" description="Helical" evidence="1">
    <location>
        <begin position="248"/>
        <end position="273"/>
    </location>
</feature>
<dbReference type="InterPro" id="IPR036259">
    <property type="entry name" value="MFS_trans_sf"/>
</dbReference>
<accession>A0A448WWH9</accession>
<evidence type="ECO:0000256" key="1">
    <source>
        <dbReference type="SAM" id="Phobius"/>
    </source>
</evidence>
<dbReference type="PANTHER" id="PTHR11360:SF306">
    <property type="entry name" value="RE01051P"/>
    <property type="match status" value="1"/>
</dbReference>
<feature type="transmembrane region" description="Helical" evidence="1">
    <location>
        <begin position="82"/>
        <end position="100"/>
    </location>
</feature>
<protein>
    <recommendedName>
        <fullName evidence="4">Major facilitator superfamily (MFS) profile domain-containing protein</fullName>
    </recommendedName>
</protein>
<dbReference type="AlphaFoldDB" id="A0A448WWH9"/>
<evidence type="ECO:0000313" key="3">
    <source>
        <dbReference type="Proteomes" id="UP000784294"/>
    </source>
</evidence>
<dbReference type="Gene3D" id="1.20.1250.20">
    <property type="entry name" value="MFS general substrate transporter like domains"/>
    <property type="match status" value="1"/>
</dbReference>
<dbReference type="Pfam" id="PF07690">
    <property type="entry name" value="MFS_1"/>
    <property type="match status" value="1"/>
</dbReference>
<dbReference type="Proteomes" id="UP000784294">
    <property type="component" value="Unassembled WGS sequence"/>
</dbReference>
<keyword evidence="1" id="KW-0812">Transmembrane</keyword>
<comment type="caution">
    <text evidence="2">The sequence shown here is derived from an EMBL/GenBank/DDBJ whole genome shotgun (WGS) entry which is preliminary data.</text>
</comment>
<feature type="transmembrane region" description="Helical" evidence="1">
    <location>
        <begin position="169"/>
        <end position="190"/>
    </location>
</feature>
<dbReference type="InterPro" id="IPR011701">
    <property type="entry name" value="MFS"/>
</dbReference>
<feature type="transmembrane region" description="Helical" evidence="1">
    <location>
        <begin position="12"/>
        <end position="30"/>
    </location>
</feature>
<evidence type="ECO:0000313" key="2">
    <source>
        <dbReference type="EMBL" id="VEL21849.1"/>
    </source>
</evidence>